<sequence length="71" mass="7847">MRIFYLLLSRRFSSLPKYANSSSEAVVVSPHSRSPPSINAFKVNFNAACCSKESRGTSSTPVRNLNNQPLD</sequence>
<feature type="compositionally biased region" description="Polar residues" evidence="1">
    <location>
        <begin position="56"/>
        <end position="71"/>
    </location>
</feature>
<name>A0A2C9VZP9_MANES</name>
<gene>
    <name evidence="2" type="ORF">MANES_04G003800</name>
</gene>
<evidence type="ECO:0000256" key="1">
    <source>
        <dbReference type="SAM" id="MobiDB-lite"/>
    </source>
</evidence>
<evidence type="ECO:0000313" key="2">
    <source>
        <dbReference type="EMBL" id="OAY51405.1"/>
    </source>
</evidence>
<dbReference type="EMBL" id="CM004390">
    <property type="protein sequence ID" value="OAY51405.1"/>
    <property type="molecule type" value="Genomic_DNA"/>
</dbReference>
<reference evidence="2" key="1">
    <citation type="submission" date="2016-02" db="EMBL/GenBank/DDBJ databases">
        <title>WGS assembly of Manihot esculenta.</title>
        <authorList>
            <person name="Bredeson J.V."/>
            <person name="Prochnik S.E."/>
            <person name="Lyons J.B."/>
            <person name="Schmutz J."/>
            <person name="Grimwood J."/>
            <person name="Vrebalov J."/>
            <person name="Bart R.S."/>
            <person name="Amuge T."/>
            <person name="Ferguson M.E."/>
            <person name="Green R."/>
            <person name="Putnam N."/>
            <person name="Stites J."/>
            <person name="Rounsley S."/>
            <person name="Rokhsar D.S."/>
        </authorList>
    </citation>
    <scope>NUCLEOTIDE SEQUENCE [LARGE SCALE GENOMIC DNA]</scope>
    <source>
        <tissue evidence="2">Leaf</tissue>
    </source>
</reference>
<protein>
    <submittedName>
        <fullName evidence="2">Uncharacterized protein</fullName>
    </submittedName>
</protein>
<proteinExistence type="predicted"/>
<organism evidence="2">
    <name type="scientific">Manihot esculenta</name>
    <name type="common">Cassava</name>
    <name type="synonym">Jatropha manihot</name>
    <dbReference type="NCBI Taxonomy" id="3983"/>
    <lineage>
        <taxon>Eukaryota</taxon>
        <taxon>Viridiplantae</taxon>
        <taxon>Streptophyta</taxon>
        <taxon>Embryophyta</taxon>
        <taxon>Tracheophyta</taxon>
        <taxon>Spermatophyta</taxon>
        <taxon>Magnoliopsida</taxon>
        <taxon>eudicotyledons</taxon>
        <taxon>Gunneridae</taxon>
        <taxon>Pentapetalae</taxon>
        <taxon>rosids</taxon>
        <taxon>fabids</taxon>
        <taxon>Malpighiales</taxon>
        <taxon>Euphorbiaceae</taxon>
        <taxon>Crotonoideae</taxon>
        <taxon>Manihoteae</taxon>
        <taxon>Manihot</taxon>
    </lineage>
</organism>
<feature type="region of interest" description="Disordered" evidence="1">
    <location>
        <begin position="52"/>
        <end position="71"/>
    </location>
</feature>
<accession>A0A2C9VZP9</accession>
<dbReference type="AlphaFoldDB" id="A0A2C9VZP9"/>